<evidence type="ECO:0000313" key="12">
    <source>
        <dbReference type="Proteomes" id="UP001195483"/>
    </source>
</evidence>
<dbReference type="PANTHER" id="PTHR22605">
    <property type="entry name" value="RZ-TYPE DOMAIN-CONTAINING PROTEIN"/>
    <property type="match status" value="1"/>
</dbReference>
<keyword evidence="4 7" id="KW-0863">Zinc-finger</keyword>
<dbReference type="SUPFAM" id="SSF57850">
    <property type="entry name" value="RING/U-box"/>
    <property type="match status" value="1"/>
</dbReference>
<keyword evidence="3" id="KW-0479">Metal-binding</keyword>
<dbReference type="GO" id="GO:0008270">
    <property type="term" value="F:zinc ion binding"/>
    <property type="evidence" value="ECO:0007669"/>
    <property type="project" value="UniProtKB-KW"/>
</dbReference>
<dbReference type="EMBL" id="JAEAOA010002152">
    <property type="protein sequence ID" value="KAK3585590.1"/>
    <property type="molecule type" value="Genomic_DNA"/>
</dbReference>
<evidence type="ECO:0000313" key="11">
    <source>
        <dbReference type="EMBL" id="KAK3585590.1"/>
    </source>
</evidence>
<name>A0AAE0S5B2_9BIVA</name>
<dbReference type="Pfam" id="PF20173">
    <property type="entry name" value="ZnF_RZ-type"/>
    <property type="match status" value="1"/>
</dbReference>
<evidence type="ECO:0000256" key="8">
    <source>
        <dbReference type="SAM" id="Coils"/>
    </source>
</evidence>
<accession>A0AAE0S5B2</accession>
<dbReference type="PROSITE" id="PS50089">
    <property type="entry name" value="ZF_RING_2"/>
    <property type="match status" value="1"/>
</dbReference>
<dbReference type="PROSITE" id="PS51981">
    <property type="entry name" value="ZF_RZ"/>
    <property type="match status" value="1"/>
</dbReference>
<dbReference type="InterPro" id="IPR003593">
    <property type="entry name" value="AAA+_ATPase"/>
</dbReference>
<protein>
    <recommendedName>
        <fullName evidence="13">Ring finger protein 213</fullName>
    </recommendedName>
</protein>
<dbReference type="GO" id="GO:0002376">
    <property type="term" value="P:immune system process"/>
    <property type="evidence" value="ECO:0007669"/>
    <property type="project" value="UniProtKB-KW"/>
</dbReference>
<comment type="caution">
    <text evidence="11">The sequence shown here is derived from an EMBL/GenBank/DDBJ whole genome shotgun (WGS) entry which is preliminary data.</text>
</comment>
<dbReference type="InterPro" id="IPR013083">
    <property type="entry name" value="Znf_RING/FYVE/PHD"/>
</dbReference>
<keyword evidence="6" id="KW-0391">Immunity</keyword>
<feature type="domain" description="RZ-type" evidence="10">
    <location>
        <begin position="3848"/>
        <end position="3927"/>
    </location>
</feature>
<keyword evidence="5" id="KW-0862">Zinc</keyword>
<dbReference type="InterPro" id="IPR046439">
    <property type="entry name" value="ZF_RZ_dom"/>
</dbReference>
<proteinExistence type="predicted"/>
<dbReference type="PANTHER" id="PTHR22605:SF16">
    <property type="entry name" value="E3 UBIQUITIN-PROTEIN LIGASE RNF213"/>
    <property type="match status" value="1"/>
</dbReference>
<keyword evidence="8" id="KW-0175">Coiled coil</keyword>
<dbReference type="SUPFAM" id="SSF52540">
    <property type="entry name" value="P-loop containing nucleoside triphosphate hydrolases"/>
    <property type="match status" value="2"/>
</dbReference>
<reference evidence="11" key="1">
    <citation type="journal article" date="2021" name="Genome Biol. Evol.">
        <title>A High-Quality Reference Genome for a Parasitic Bivalve with Doubly Uniparental Inheritance (Bivalvia: Unionida).</title>
        <authorList>
            <person name="Smith C.H."/>
        </authorList>
    </citation>
    <scope>NUCLEOTIDE SEQUENCE</scope>
    <source>
        <strain evidence="11">CHS0354</strain>
    </source>
</reference>
<evidence type="ECO:0000256" key="5">
    <source>
        <dbReference type="ARBA" id="ARBA00022833"/>
    </source>
</evidence>
<gene>
    <name evidence="11" type="ORF">CHS0354_036776</name>
</gene>
<dbReference type="FunFam" id="3.40.50.300:FF:000491">
    <property type="entry name" value="E3 ubiquitin-protein ligase RNF213"/>
    <property type="match status" value="1"/>
</dbReference>
<comment type="subcellular location">
    <subcellularLocation>
        <location evidence="1">Cytoplasm</location>
    </subcellularLocation>
</comment>
<evidence type="ECO:0000256" key="6">
    <source>
        <dbReference type="ARBA" id="ARBA00022859"/>
    </source>
</evidence>
<reference evidence="11" key="2">
    <citation type="journal article" date="2021" name="Genome Biol. Evol.">
        <title>Developing a high-quality reference genome for a parasitic bivalve with doubly uniparental inheritance (Bivalvia: Unionida).</title>
        <authorList>
            <person name="Smith C.H."/>
        </authorList>
    </citation>
    <scope>NUCLEOTIDE SEQUENCE</scope>
    <source>
        <strain evidence="11">CHS0354</strain>
        <tissue evidence="11">Mantle</tissue>
    </source>
</reference>
<evidence type="ECO:0000259" key="10">
    <source>
        <dbReference type="PROSITE" id="PS51981"/>
    </source>
</evidence>
<evidence type="ECO:0000256" key="1">
    <source>
        <dbReference type="ARBA" id="ARBA00004496"/>
    </source>
</evidence>
<feature type="coiled-coil region" evidence="8">
    <location>
        <begin position="915"/>
        <end position="957"/>
    </location>
</feature>
<evidence type="ECO:0000256" key="3">
    <source>
        <dbReference type="ARBA" id="ARBA00022723"/>
    </source>
</evidence>
<evidence type="ECO:0000259" key="9">
    <source>
        <dbReference type="PROSITE" id="PS50089"/>
    </source>
</evidence>
<sequence length="4590" mass="525730">MIRCIVELQTYLEHFEKPEKWSELLLRQHAHLTYKIAGLMISATLREIKSLRILNDLIAAVVQVFLQSIALYDSIEETRETSKSSAHLEMLMQKNRNLRSDWLRVEFYLALHLNLKETISAWNSFLSPDNLKSPKVASMWNDEMVQNFKNQMELEISSYPWNTGNLIQFYCTEVNILHQRLQTCLSDLAFKAVDSGYKVVYIDFNPEQLKRFGYLLSLLFEDHWKKSVADASGNEVQRMLTFMLTWPPFSHFMALTSGDKKILGFLSGDCVIHLKQCTTYLSSLMSSCQDGTITLDNLELFLSTGGKFLELTESLQNVEKESHLKMDVPKAIAVRQKEVDCYKCQREKIKILLNLCQYVPSVDISSVQRRLEQLSATRMLRIVDICEPVNMDSLKDLQVYKPQIKAFLLPASLHVILDDLESRYKSRVFLKFWEETGKKNQVNSLEELFSQVWQSVNQEWLLICHEIVSGQICFQKFEDNLGKLSVNDDYGPIDEEMKSLNVGKEKRKTRIVQLKQYRQLRKCIHGARIILKFASALELMGDFSVIEEIASKKKGGETKMKDFDDSLIQTCELLKDLTTPRSNCLEAVITSKNLLKWLRESMKGGVRELKVFVDLASISAGEGDMEIDKVNCLHAAITGYAPLIFDLKKNSDYRILLEKCRMVWDALEADPNLPQKLESISHQLDWLQSVKQAHGSVEVTSLEQASAINAGGIYFVGKMKGIKENEVCQDLHKVVLLTVSGDGKKREYTFEQLQDLQSRLMLVAGKAEQGNNNVDRFTMVFDSVTRLASVYIKLISAGCILYKNWQARFFCRSNPVQPVCAFIHFGEGAVPLKGRISDMEDITSIIPKIARFMERCLEKWLGYINEKRNKYFELNFFTTDQLVFLQQELVKIGTVHGPDIRIYPLLSAVKENCTCEDLVNAMQRASKDVEEVQMEMAEDKECKIEKVEKMEEDDEEKIVNSRQLFIKEMINGGYSEIVAKEALKHLQPDQIAEGLVWCFDNEESVTEESIEEVDMVSQDETMDDEIKMSTYGGWTRSDTSVTAVTASIINKLEVAGRNVNVEPLIKDLKHLWKEFLSSVSSSVKDYLSVEHLGLILKRLSETDALKILRPFPPGLVKGSPNLIVCSKADILRTLLSVYMVDSTQPLPQADEVLMCDSHTTLDQLDVFWRRSLGDRSSRIHCLVNADLLNFEVSDRGERCLENYMQQGQNEGYCLIVICCSENEYRSRMVTALDKYRRRLLPLPNKKIASYIQEKLQVDIPVGKAKFKPAAVVDPDRSCVRIVKSSRAGMGKSLYVKRRVEDLSSQNPNRGKQSHVTVPLQDRDINISMVTQILLRYMQSPRDSSPRIFHLDISHEVQEGVDCFLFSLLILGCLTDSFGHVWRRSSRDLYLVETMPIMERNFVLGGRSFKHVHKVFDFLPYVICRSPMETLSILTNRPGSQDFRPTDQLFDKKEFKSPAFQRPYHYLSHLDKRLQRTINNPSEPKGTQTECLLVLLRHCGVPDPSWSELHHFVWFFDTQLRDFEKSIFCGVAVAEDLPGFPDFVLKFLIQMSRDFSTRSLFMSEESPTNIAASLEDEDEERAPVDEDLTPFQMRRKWESSPHPYLFFNPDGQTLTFVGFNIEQRTGNLVDLQTGNVLETAIMDRNLYKGLVRNHAPIQENFDFLSRGDKITRLCKVMGNEFPYDPDDTYELTTDNVKKILAIYMRFRCDIPVIIMGETGCGKTRLVKFLCELQTPPGTDVKNMVLMKVHGGITNADIIKKVQEAEKLAQENTKNYGSHMYTVLFFDEANTTESIGLIKEILCDKSMEGRPLKNCPNLKMVAACNPYRKHSEELIRRLEKAGLGYHVDADKTADRLGRVPMRRLVYRVQPLPQSLLPLVWDFGQLNTQIEDLYIRQMVIRYISQGRLPDIPGSVPVISRILTASQDFMRKQKDECSFVSLRDVDRVLNVMSWFYAQSQGERTLFDMLDEFPEQDSSDTENEEGEEDESFLQAAPQVYQNQFLDDITRSLVLAIGVCYHACLKKREEYREHIWQYFRPPLKVPDGPAQIEAEIIRCQDVFLDNVHLEKNIARNTALKENVFMMVICTELRIPLFLVGKPGSSKSLAKTIVADAMQGNAAHEDLFREFKQVQMVSFQCSPLSTPDGIMGTFRQCAQFQKDKDLDKFVSVVVLDEVGLAEDSPRMPLKTLHPLLEDGCQGDEEPEPYKKVAFIGISNWALDPAKMNRGILVQREVPDLQELENSAEGICSSDATTLNLMKPLIKPLAESYLQLFTQASKDLREFYGLRDFYSLIKMIYSFCEKSRKVPTWHQLLHAIKRNFGGLNTVNPVETFTKRLSTLVNKDSKPQASDPDCSPTGLIHACLFDVNKSQCDSRYLLLLTENYGALTILQQQILNIQDAIIIFGSSFPSDQEYTQVCRNINRIKVCMETGKTVVLLNLENLYESLYDALNQYYVYFGGDRYVDLGLGTHRVKCRVHKHFRLIVVAEKDVVYQKFPIPLINRLEKHFLTVNTMLTQEQGDLAKWLEKWADTFSTDTTSSQLSVKHGRGRRQRSSGEVFIGYHADTYSAIILFVWEDLHKNETQPSRNKILEESKKLLLWSATPEAVVRLEKCHLPRQEVEALRWIYWEEQTHNNLAEYLQQKVYLARMKKRDCFAQVTTHSKLLSPSDKEDISIATEISVSRLSLEALQSFDTEQQFSRKIRSFLESDLEEELLLVVQCDSGDTNANLVACARYCILDEHQQMKDRRTAPCHVIFIIQLPRIAGGCFSGFQCGLWHSVHIDDLRAQSSDMPTIQGMMGVSIATLMERAISNPASGNFAMETDRMSHHDVPKELQKEDISWKREKRNLQHMLDRDHDHQLYSKPSSDLGFSQGHQLCDVGLCPDALRRQSSSQSVANFRLNAHGLIMSCVMPALAMVKDREEATERSTKRITLVLKLLNETSTEVVPNFFKGVSSHLVTLLKEKEDRSGHNPSNWLSNEAAKPENITKAGTFRRACIQYLESRISPILAGIIAHIDTNQNLDILTGHISQGDWVAQLWMHIFKTLAAIQLKYSDFQSPAMQQELSEVIVKTTGCEGHTFQAELPFSWLIFEQIDAICRTAHENMMQEDRNTLNLERIVKVFKETPLGRVLYDFQGPVSSIVQLYTMDFINMTIKVQTDAEREIVHRVILESAKPALAQNPTCVLTGLVSIHDVYQHIAQHLTYFHSINQVWPECSETLKKFQEDNPDHQLVNEALDVQGLSLLLDQLNSQDAKSFSKTEGQAIWMKKVLCYRPVVEQCLTFYSSDPKLIYSRAVMRIRQIWTRTMVMKLFIEHVGSMDRGEDHFSVKNCMLLWQMSEKIVDLRLVESFEEVEKFLKICNRAAISAFYKEQPICPVCEVLIEGSPVTLPCRDVICNQCFHDNKALEIYKCPKCQKNIPADFVPDKTAEKSQEVKKFKDYQSRCNSFFMNIVSQLCFADNMAPSDEVVEMLLGYVTMTTKPGKNKAATMKLTKELTIFNECVDPNPVFRSFLLQLLLKTSKERIYINLEKYLTQAQGVMESRGGQQDEYFKQLCHLVVQCLEDQFHREATSTDEVEFARHQLKEARQLIQQDQLNMKLFGIAMTRFGLSVTAKYVHRALVSKETRLTSSIRALCDSAVAVCQEPCQWPKTFFIKHLCRSYGIDSYLAICPKREVSFLRGLCMEDSSKAEVNEVSDRYIVCGPDYVRIRDAVTKVAHGENIEKLDEAVKKSTVFDKGSEILVCLALHREITLASLHDHDGKKFSQKAIESLQNYCTNAEHLKNKEIIQALIQNTYGKQVAFLRVIPGLDLQQQGVLCLLVHCDLVLRNLHGERTLMQPLIRMATQPETLTDPYLPTMPQEDVADIKAALLAARGRPNMDDNPAIYRCPNGHPYMIGNCGRPAQEATCKECGAQIGGLNHALLPGNAPDNQQDMTETGHILGAASRRAQGAVPEREMSPAYCAVVRLMLHLSMMLGANHNPEAICQLIKPKITENMVIQFLMEHTQRDLNDLHRALGRSSDDVFVMLHCILNQVMQECNEKEKFGEEICGLRTKNARLEWERIFSGRLLAPVLQNLDTVLQEMNGNLARDKRLGSDPLLGLVFEINTPQETVSLKMLQEDPSMWSYRTRITIDHLRHEFDVQMSAAKKNQNQYKILHLFLREEHHLRALRFIPSIIKLHRILFQKFQWRLGRAEASSITVESVIREDRESELEALIQDYANAWELVRNSLSMTMQVLQEYCSKGIDRTTPISQLLPTSSGAGLCTWSLMRFLLKKQNDFLEEYCRVQKNSTENLPKVKLRDLTPAHLISYHPEQDILPMVLANCNYSFEVGKGTTIDYNFANLERQIIDRFLFGKSLIDIEIEEMVYRADYTNAATFRKLEEKIPQVPLSSGAKHKISEEFHSLPDLCQALDNLDIAISFLKSIGGNPESDLDKFMVETLKMEQSLHNTSAKLYCQYRHVKSLWLLLSLEKTKILAKHKEVIFDGIPEDLHQPLTSDLEKALKEYLQHLPLKCFVPLLELMFECIVLVISVPQNPDDEDFVDAKEKKFGDYLQVLLYDIEMDVPLQLENFPQEVLSKYCVSTWELAYRTLQHKERSGYRY</sequence>
<dbReference type="InterPro" id="IPR001841">
    <property type="entry name" value="Znf_RING"/>
</dbReference>
<evidence type="ECO:0008006" key="13">
    <source>
        <dbReference type="Google" id="ProtNLM"/>
    </source>
</evidence>
<keyword evidence="12" id="KW-1185">Reference proteome</keyword>
<dbReference type="InterPro" id="IPR031248">
    <property type="entry name" value="RNF213"/>
</dbReference>
<dbReference type="GO" id="GO:0004842">
    <property type="term" value="F:ubiquitin-protein transferase activity"/>
    <property type="evidence" value="ECO:0007669"/>
    <property type="project" value="InterPro"/>
</dbReference>
<evidence type="ECO:0000256" key="2">
    <source>
        <dbReference type="ARBA" id="ARBA00022490"/>
    </source>
</evidence>
<dbReference type="SMART" id="SM00382">
    <property type="entry name" value="AAA"/>
    <property type="match status" value="2"/>
</dbReference>
<organism evidence="11 12">
    <name type="scientific">Potamilus streckersoni</name>
    <dbReference type="NCBI Taxonomy" id="2493646"/>
    <lineage>
        <taxon>Eukaryota</taxon>
        <taxon>Metazoa</taxon>
        <taxon>Spiralia</taxon>
        <taxon>Lophotrochozoa</taxon>
        <taxon>Mollusca</taxon>
        <taxon>Bivalvia</taxon>
        <taxon>Autobranchia</taxon>
        <taxon>Heteroconchia</taxon>
        <taxon>Palaeoheterodonta</taxon>
        <taxon>Unionida</taxon>
        <taxon>Unionoidea</taxon>
        <taxon>Unionidae</taxon>
        <taxon>Ambleminae</taxon>
        <taxon>Lampsilini</taxon>
        <taxon>Potamilus</taxon>
    </lineage>
</organism>
<dbReference type="Gene3D" id="3.30.40.10">
    <property type="entry name" value="Zinc/RING finger domain, C3HC4 (zinc finger)"/>
    <property type="match status" value="1"/>
</dbReference>
<dbReference type="Gene3D" id="3.40.50.300">
    <property type="entry name" value="P-loop containing nucleotide triphosphate hydrolases"/>
    <property type="match status" value="2"/>
</dbReference>
<dbReference type="GO" id="GO:0005737">
    <property type="term" value="C:cytoplasm"/>
    <property type="evidence" value="ECO:0007669"/>
    <property type="project" value="UniProtKB-SubCell"/>
</dbReference>
<keyword evidence="2" id="KW-0963">Cytoplasm</keyword>
<evidence type="ECO:0000256" key="4">
    <source>
        <dbReference type="ARBA" id="ARBA00022771"/>
    </source>
</evidence>
<feature type="domain" description="RING-type" evidence="9">
    <location>
        <begin position="3367"/>
        <end position="3407"/>
    </location>
</feature>
<reference evidence="11" key="3">
    <citation type="submission" date="2023-05" db="EMBL/GenBank/DDBJ databases">
        <authorList>
            <person name="Smith C.H."/>
        </authorList>
    </citation>
    <scope>NUCLEOTIDE SEQUENCE</scope>
    <source>
        <strain evidence="11">CHS0354</strain>
        <tissue evidence="11">Mantle</tissue>
    </source>
</reference>
<dbReference type="GO" id="GO:0016887">
    <property type="term" value="F:ATP hydrolysis activity"/>
    <property type="evidence" value="ECO:0007669"/>
    <property type="project" value="InterPro"/>
</dbReference>
<dbReference type="Proteomes" id="UP001195483">
    <property type="component" value="Unassembled WGS sequence"/>
</dbReference>
<dbReference type="InterPro" id="IPR027417">
    <property type="entry name" value="P-loop_NTPase"/>
</dbReference>
<evidence type="ECO:0000256" key="7">
    <source>
        <dbReference type="PROSITE-ProRule" id="PRU00175"/>
    </source>
</evidence>